<comment type="caution">
    <text evidence="7">The sequence shown here is derived from an EMBL/GenBank/DDBJ whole genome shotgun (WGS) entry which is preliminary data.</text>
</comment>
<dbReference type="InterPro" id="IPR029058">
    <property type="entry name" value="AB_hydrolase_fold"/>
</dbReference>
<evidence type="ECO:0000256" key="1">
    <source>
        <dbReference type="ARBA" id="ARBA00004613"/>
    </source>
</evidence>
<dbReference type="SUPFAM" id="SSF53474">
    <property type="entry name" value="alpha/beta-Hydrolases"/>
    <property type="match status" value="1"/>
</dbReference>
<feature type="domain" description="Lipase" evidence="6">
    <location>
        <begin position="18"/>
        <end position="144"/>
    </location>
</feature>
<evidence type="ECO:0000256" key="2">
    <source>
        <dbReference type="ARBA" id="ARBA00010701"/>
    </source>
</evidence>
<dbReference type="GO" id="GO:0016298">
    <property type="term" value="F:lipase activity"/>
    <property type="evidence" value="ECO:0007669"/>
    <property type="project" value="InterPro"/>
</dbReference>
<keyword evidence="5" id="KW-0812">Transmembrane</keyword>
<dbReference type="InterPro" id="IPR000734">
    <property type="entry name" value="TAG_lipase"/>
</dbReference>
<dbReference type="PANTHER" id="PTHR11610">
    <property type="entry name" value="LIPASE"/>
    <property type="match status" value="1"/>
</dbReference>
<feature type="transmembrane region" description="Helical" evidence="5">
    <location>
        <begin position="62"/>
        <end position="83"/>
    </location>
</feature>
<gene>
    <name evidence="7" type="ORF">PMACD_LOCUS2828</name>
</gene>
<reference evidence="7" key="1">
    <citation type="submission" date="2021-02" db="EMBL/GenBank/DDBJ databases">
        <authorList>
            <person name="Steward A R."/>
        </authorList>
    </citation>
    <scope>NUCLEOTIDE SEQUENCE</scope>
</reference>
<accession>A0A821NRY6</accession>
<evidence type="ECO:0000256" key="3">
    <source>
        <dbReference type="ARBA" id="ARBA00022525"/>
    </source>
</evidence>
<evidence type="ECO:0000313" key="7">
    <source>
        <dbReference type="EMBL" id="CAF4789795.1"/>
    </source>
</evidence>
<name>A0A821NRY6_9NEOP</name>
<keyword evidence="8" id="KW-1185">Reference proteome</keyword>
<keyword evidence="3" id="KW-0964">Secreted</keyword>
<evidence type="ECO:0000313" key="8">
    <source>
        <dbReference type="Proteomes" id="UP000663880"/>
    </source>
</evidence>
<dbReference type="GO" id="GO:0016042">
    <property type="term" value="P:lipid catabolic process"/>
    <property type="evidence" value="ECO:0007669"/>
    <property type="project" value="TreeGrafter"/>
</dbReference>
<evidence type="ECO:0000259" key="6">
    <source>
        <dbReference type="Pfam" id="PF00151"/>
    </source>
</evidence>
<comment type="similarity">
    <text evidence="2 4">Belongs to the AB hydrolase superfamily. Lipase family.</text>
</comment>
<dbReference type="Proteomes" id="UP000663880">
    <property type="component" value="Unassembled WGS sequence"/>
</dbReference>
<dbReference type="OrthoDB" id="199913at2759"/>
<dbReference type="GO" id="GO:0005615">
    <property type="term" value="C:extracellular space"/>
    <property type="evidence" value="ECO:0007669"/>
    <property type="project" value="TreeGrafter"/>
</dbReference>
<keyword evidence="5" id="KW-0472">Membrane</keyword>
<dbReference type="AlphaFoldDB" id="A0A821NRY6"/>
<evidence type="ECO:0000256" key="4">
    <source>
        <dbReference type="RuleBase" id="RU004262"/>
    </source>
</evidence>
<dbReference type="EMBL" id="CAJOBZ010000005">
    <property type="protein sequence ID" value="CAF4789795.1"/>
    <property type="molecule type" value="Genomic_DNA"/>
</dbReference>
<dbReference type="GO" id="GO:0017171">
    <property type="term" value="F:serine hydrolase activity"/>
    <property type="evidence" value="ECO:0007669"/>
    <property type="project" value="TreeGrafter"/>
</dbReference>
<dbReference type="InterPro" id="IPR013818">
    <property type="entry name" value="Lipase"/>
</dbReference>
<keyword evidence="5" id="KW-1133">Transmembrane helix</keyword>
<protein>
    <recommendedName>
        <fullName evidence="6">Lipase domain-containing protein</fullName>
    </recommendedName>
</protein>
<dbReference type="Gene3D" id="3.40.50.1820">
    <property type="entry name" value="alpha/beta hydrolase"/>
    <property type="match status" value="1"/>
</dbReference>
<proteinExistence type="inferred from homology"/>
<dbReference type="Pfam" id="PF00151">
    <property type="entry name" value="Lipase"/>
    <property type="match status" value="1"/>
</dbReference>
<organism evidence="7 8">
    <name type="scientific">Pieris macdunnoughi</name>
    <dbReference type="NCBI Taxonomy" id="345717"/>
    <lineage>
        <taxon>Eukaryota</taxon>
        <taxon>Metazoa</taxon>
        <taxon>Ecdysozoa</taxon>
        <taxon>Arthropoda</taxon>
        <taxon>Hexapoda</taxon>
        <taxon>Insecta</taxon>
        <taxon>Pterygota</taxon>
        <taxon>Neoptera</taxon>
        <taxon>Endopterygota</taxon>
        <taxon>Lepidoptera</taxon>
        <taxon>Glossata</taxon>
        <taxon>Ditrysia</taxon>
        <taxon>Papilionoidea</taxon>
        <taxon>Pieridae</taxon>
        <taxon>Pierinae</taxon>
        <taxon>Pieris</taxon>
    </lineage>
</organism>
<comment type="subcellular location">
    <subcellularLocation>
        <location evidence="1">Secreted</location>
    </subcellularLocation>
</comment>
<evidence type="ECO:0000256" key="5">
    <source>
        <dbReference type="SAM" id="Phobius"/>
    </source>
</evidence>
<sequence length="144" mass="15400">MLFSLGNRPTKVSVVTNHMITEAFLAVMDCNVIVVDWQRLAGQGCNTAARGVPDLGNHLGSFIWVDSLLLTGFSLGAYVVCNAGRQIGGRARRETGLDSAGPTCGGNSQALNRNCGRYVEGIHTDGRTRGFMNLIAHADFYPNG</sequence>
<dbReference type="PANTHER" id="PTHR11610:SF173">
    <property type="entry name" value="LIPASE DOMAIN-CONTAINING PROTEIN-RELATED"/>
    <property type="match status" value="1"/>
</dbReference>